<proteinExistence type="predicted"/>
<evidence type="ECO:0000313" key="2">
    <source>
        <dbReference type="EMBL" id="KGG51385.1"/>
    </source>
</evidence>
<feature type="region of interest" description="Disordered" evidence="1">
    <location>
        <begin position="58"/>
        <end position="111"/>
    </location>
</feature>
<feature type="non-terminal residue" evidence="2">
    <location>
        <position position="1"/>
    </location>
</feature>
<dbReference type="Proteomes" id="UP000029725">
    <property type="component" value="Unassembled WGS sequence"/>
</dbReference>
<feature type="compositionally biased region" description="Polar residues" evidence="1">
    <location>
        <begin position="61"/>
        <end position="71"/>
    </location>
</feature>
<accession>A0A098VR43</accession>
<evidence type="ECO:0000313" key="3">
    <source>
        <dbReference type="Proteomes" id="UP000029725"/>
    </source>
</evidence>
<feature type="compositionally biased region" description="Low complexity" evidence="1">
    <location>
        <begin position="72"/>
        <end position="89"/>
    </location>
</feature>
<organism evidence="2 3">
    <name type="scientific">Mitosporidium daphniae</name>
    <dbReference type="NCBI Taxonomy" id="1485682"/>
    <lineage>
        <taxon>Eukaryota</taxon>
        <taxon>Fungi</taxon>
        <taxon>Fungi incertae sedis</taxon>
        <taxon>Microsporidia</taxon>
        <taxon>Mitosporidium</taxon>
    </lineage>
</organism>
<dbReference type="GO" id="GO:0006397">
    <property type="term" value="P:mRNA processing"/>
    <property type="evidence" value="ECO:0007669"/>
    <property type="project" value="UniProtKB-KW"/>
</dbReference>
<dbReference type="AlphaFoldDB" id="A0A098VR43"/>
<protein>
    <submittedName>
        <fullName evidence="2">Uncharacterized protein</fullName>
    </submittedName>
</protein>
<dbReference type="GO" id="GO:0005681">
    <property type="term" value="C:spliceosomal complex"/>
    <property type="evidence" value="ECO:0007669"/>
    <property type="project" value="UniProtKB-KW"/>
</dbReference>
<dbReference type="VEuPathDB" id="MicrosporidiaDB:DI09_381p10"/>
<keyword evidence="3" id="KW-1185">Reference proteome</keyword>
<reference evidence="2 3" key="1">
    <citation type="submission" date="2014-04" db="EMBL/GenBank/DDBJ databases">
        <title>A new species of microsporidia sheds light on the evolution of extreme parasitism.</title>
        <authorList>
            <person name="Haag K.L."/>
            <person name="James T.Y."/>
            <person name="Larsson R."/>
            <person name="Schaer T.M."/>
            <person name="Refardt D."/>
            <person name="Pombert J.-F."/>
            <person name="Ebert D."/>
        </authorList>
    </citation>
    <scope>NUCLEOTIDE SEQUENCE [LARGE SCALE GENOMIC DNA]</scope>
    <source>
        <strain evidence="2 3">UGP3</strain>
        <tissue evidence="2">Spores</tissue>
    </source>
</reference>
<feature type="compositionally biased region" description="Polar residues" evidence="1">
    <location>
        <begin position="10"/>
        <end position="25"/>
    </location>
</feature>
<gene>
    <name evidence="2" type="ORF">DI09_381p10</name>
</gene>
<dbReference type="EMBL" id="JMKJ01000309">
    <property type="protein sequence ID" value="KGG51385.1"/>
    <property type="molecule type" value="Genomic_DNA"/>
</dbReference>
<dbReference type="RefSeq" id="XP_013237821.1">
    <property type="nucleotide sequence ID" value="XM_013382367.1"/>
</dbReference>
<name>A0A098VR43_9MICR</name>
<evidence type="ECO:0000256" key="1">
    <source>
        <dbReference type="SAM" id="MobiDB-lite"/>
    </source>
</evidence>
<dbReference type="HOGENOM" id="CLU_1932542_0_0_1"/>
<sequence length="131" mass="14964">NDAPDFFKPSTKNSSENKDQIPTLSHSVHLLKKDMEAKIREDPLFAIKKKEQEAIIKLANSKGTSRSNSENSARSDISEWSSRSSRSISTPLRGNIQKEKKGHKTWPMTEEERNARLLEMKEDAKKHRVSC</sequence>
<dbReference type="GeneID" id="25259750"/>
<dbReference type="GO" id="GO:0008380">
    <property type="term" value="P:RNA splicing"/>
    <property type="evidence" value="ECO:0007669"/>
    <property type="project" value="UniProtKB-KW"/>
</dbReference>
<feature type="region of interest" description="Disordered" evidence="1">
    <location>
        <begin position="1"/>
        <end position="25"/>
    </location>
</feature>
<comment type="caution">
    <text evidence="2">The sequence shown here is derived from an EMBL/GenBank/DDBJ whole genome shotgun (WGS) entry which is preliminary data.</text>
</comment>